<organism evidence="3">
    <name type="scientific">hydrothermal vent metagenome</name>
    <dbReference type="NCBI Taxonomy" id="652676"/>
    <lineage>
        <taxon>unclassified sequences</taxon>
        <taxon>metagenomes</taxon>
        <taxon>ecological metagenomes</taxon>
    </lineage>
</organism>
<evidence type="ECO:0000313" key="3">
    <source>
        <dbReference type="EMBL" id="SFV71690.1"/>
    </source>
</evidence>
<dbReference type="Gene3D" id="1.25.40.10">
    <property type="entry name" value="Tetratricopeptide repeat domain"/>
    <property type="match status" value="1"/>
</dbReference>
<name>A0A1W1D0Q4_9ZZZZ</name>
<dbReference type="EMBL" id="FPHM01000294">
    <property type="protein sequence ID" value="SFV71690.1"/>
    <property type="molecule type" value="Genomic_DNA"/>
</dbReference>
<feature type="domain" description="DUF2135" evidence="2">
    <location>
        <begin position="394"/>
        <end position="441"/>
    </location>
</feature>
<gene>
    <name evidence="3" type="ORF">MNB_SV-13-1898</name>
</gene>
<accession>A0A1W1D0Q4</accession>
<reference evidence="3" key="1">
    <citation type="submission" date="2016-10" db="EMBL/GenBank/DDBJ databases">
        <authorList>
            <person name="de Groot N.N."/>
        </authorList>
    </citation>
    <scope>NUCLEOTIDE SEQUENCE</scope>
</reference>
<proteinExistence type="predicted"/>
<sequence>MRYNNNKKHINTLAKTYTIVTKDMSLIVLDRVEDYVKYEILPPKILQKEYHRRVAIQNSSTIHKKNQALEESIRLLNQQLVWYNKDFVALEKERQRRLMKEKQEQSLRRESKAIHPSNDEMTGQGGDVMPVMAMMEAPLMTASAPRKKSSQKRAEPQKTIQLKTWESNAPYLKIIKAVSKKKQLKKYYDLQSEYIHSIPFYLDMGNFFYTQGKKEEALLILSNILELDFENAEYIRAFAFKLMELKLERIAVAFFERIQALRPFEAQASRDLALCYEAIGEYQKALNTHYSILTTPWDGRFSGSKIVTINELNQLISKHSLDISQINKRLIADMPVGMRIVINWSTDNSDMDLWVIDPNDEKTYYAHRESKIGGKISNDMTRGYGPEEFMIKKALRGKYQIKVKYFASSAQNIMGETVIRAEIFTDYASKRQKRKEIVFRVKEAKEVIDIGEIIY</sequence>
<feature type="compositionally biased region" description="Basic and acidic residues" evidence="1">
    <location>
        <begin position="99"/>
        <end position="113"/>
    </location>
</feature>
<dbReference type="InterPro" id="IPR019220">
    <property type="entry name" value="DUF2135"/>
</dbReference>
<feature type="region of interest" description="Disordered" evidence="1">
    <location>
        <begin position="99"/>
        <end position="126"/>
    </location>
</feature>
<dbReference type="Pfam" id="PF09906">
    <property type="entry name" value="DUF2135"/>
    <property type="match status" value="1"/>
</dbReference>
<dbReference type="InterPro" id="IPR011990">
    <property type="entry name" value="TPR-like_helical_dom_sf"/>
</dbReference>
<evidence type="ECO:0000256" key="1">
    <source>
        <dbReference type="SAM" id="MobiDB-lite"/>
    </source>
</evidence>
<dbReference type="SUPFAM" id="SSF48452">
    <property type="entry name" value="TPR-like"/>
    <property type="match status" value="1"/>
</dbReference>
<protein>
    <recommendedName>
        <fullName evidence="2">DUF2135 domain-containing protein</fullName>
    </recommendedName>
</protein>
<dbReference type="AlphaFoldDB" id="A0A1W1D0Q4"/>
<evidence type="ECO:0000259" key="2">
    <source>
        <dbReference type="Pfam" id="PF09906"/>
    </source>
</evidence>